<keyword evidence="1" id="KW-0812">Transmembrane</keyword>
<protein>
    <submittedName>
        <fullName evidence="2">Uncharacterized protein</fullName>
    </submittedName>
</protein>
<keyword evidence="3" id="KW-1185">Reference proteome</keyword>
<dbReference type="Proteomes" id="UP001596406">
    <property type="component" value="Unassembled WGS sequence"/>
</dbReference>
<keyword evidence="1" id="KW-0472">Membrane</keyword>
<sequence>MQFFGTPLGTALWALIGVGTAALAVTNGNRVTAVIATGWLALAVFSFYEYRKGDG</sequence>
<dbReference type="AlphaFoldDB" id="A0ABD5U766"/>
<keyword evidence="1" id="KW-1133">Transmembrane helix</keyword>
<evidence type="ECO:0000313" key="3">
    <source>
        <dbReference type="Proteomes" id="UP001596406"/>
    </source>
</evidence>
<dbReference type="EMBL" id="JBHSXM010000001">
    <property type="protein sequence ID" value="MFC6836189.1"/>
    <property type="molecule type" value="Genomic_DNA"/>
</dbReference>
<comment type="caution">
    <text evidence="2">The sequence shown here is derived from an EMBL/GenBank/DDBJ whole genome shotgun (WGS) entry which is preliminary data.</text>
</comment>
<accession>A0ABD5U766</accession>
<dbReference type="RefSeq" id="WP_304447882.1">
    <property type="nucleotide sequence ID" value="NZ_JARRAH010000001.1"/>
</dbReference>
<name>A0ABD5U766_9EURY</name>
<feature type="transmembrane region" description="Helical" evidence="1">
    <location>
        <begin position="31"/>
        <end position="50"/>
    </location>
</feature>
<evidence type="ECO:0000256" key="1">
    <source>
        <dbReference type="SAM" id="Phobius"/>
    </source>
</evidence>
<gene>
    <name evidence="2" type="ORF">ACFQHK_06670</name>
</gene>
<organism evidence="2 3">
    <name type="scientific">Halomarina ordinaria</name>
    <dbReference type="NCBI Taxonomy" id="3033939"/>
    <lineage>
        <taxon>Archaea</taxon>
        <taxon>Methanobacteriati</taxon>
        <taxon>Methanobacteriota</taxon>
        <taxon>Stenosarchaea group</taxon>
        <taxon>Halobacteria</taxon>
        <taxon>Halobacteriales</taxon>
        <taxon>Natronomonadaceae</taxon>
        <taxon>Halomarina</taxon>
    </lineage>
</organism>
<reference evidence="2 3" key="1">
    <citation type="journal article" date="2019" name="Int. J. Syst. Evol. Microbiol.">
        <title>The Global Catalogue of Microorganisms (GCM) 10K type strain sequencing project: providing services to taxonomists for standard genome sequencing and annotation.</title>
        <authorList>
            <consortium name="The Broad Institute Genomics Platform"/>
            <consortium name="The Broad Institute Genome Sequencing Center for Infectious Disease"/>
            <person name="Wu L."/>
            <person name="Ma J."/>
        </authorList>
    </citation>
    <scope>NUCLEOTIDE SEQUENCE [LARGE SCALE GENOMIC DNA]</scope>
    <source>
        <strain evidence="2 3">PSRA2</strain>
    </source>
</reference>
<evidence type="ECO:0000313" key="2">
    <source>
        <dbReference type="EMBL" id="MFC6836189.1"/>
    </source>
</evidence>
<proteinExistence type="predicted"/>